<proteinExistence type="predicted"/>
<organism evidence="1">
    <name type="scientific">Daphnia magna</name>
    <dbReference type="NCBI Taxonomy" id="35525"/>
    <lineage>
        <taxon>Eukaryota</taxon>
        <taxon>Metazoa</taxon>
        <taxon>Ecdysozoa</taxon>
        <taxon>Arthropoda</taxon>
        <taxon>Crustacea</taxon>
        <taxon>Branchiopoda</taxon>
        <taxon>Diplostraca</taxon>
        <taxon>Cladocera</taxon>
        <taxon>Anomopoda</taxon>
        <taxon>Daphniidae</taxon>
        <taxon>Daphnia</taxon>
    </lineage>
</organism>
<name>A0A0P5V1R3_9CRUS</name>
<sequence length="55" mass="6353">MVLILSTQLRFILYLDLPLYPLPSTLLTRRILTMFKNYSDTLITTKILLPTVAVN</sequence>
<dbReference type="EMBL" id="GDIQ01006563">
    <property type="protein sequence ID" value="JAN88174.1"/>
    <property type="molecule type" value="Transcribed_RNA"/>
</dbReference>
<reference evidence="1" key="1">
    <citation type="submission" date="2015-10" db="EMBL/GenBank/DDBJ databases">
        <title>EvidentialGene: Evidence-directed Construction of Complete mRNA Transcriptomes without Genomes.</title>
        <authorList>
            <person name="Gilbert D.G."/>
        </authorList>
    </citation>
    <scope>NUCLEOTIDE SEQUENCE</scope>
</reference>
<protein>
    <submittedName>
        <fullName evidence="1">Uncharacterized protein</fullName>
    </submittedName>
</protein>
<accession>A0A0P5V1R3</accession>
<evidence type="ECO:0000313" key="1">
    <source>
        <dbReference type="EMBL" id="JAN88174.1"/>
    </source>
</evidence>
<dbReference type="AlphaFoldDB" id="A0A0P5V1R3"/>